<evidence type="ECO:0000313" key="2">
    <source>
        <dbReference type="EMBL" id="GKU97663.1"/>
    </source>
</evidence>
<name>A0AAV5IIG6_9ROSI</name>
<proteinExistence type="predicted"/>
<comment type="caution">
    <text evidence="2">The sequence shown here is derived from an EMBL/GenBank/DDBJ whole genome shotgun (WGS) entry which is preliminary data.</text>
</comment>
<keyword evidence="3" id="KW-1185">Reference proteome</keyword>
<protein>
    <recommendedName>
        <fullName evidence="1">Reverse transcriptase Ty1/copia-type domain-containing protein</fullName>
    </recommendedName>
</protein>
<organism evidence="2 3">
    <name type="scientific">Rubroshorea leprosula</name>
    <dbReference type="NCBI Taxonomy" id="152421"/>
    <lineage>
        <taxon>Eukaryota</taxon>
        <taxon>Viridiplantae</taxon>
        <taxon>Streptophyta</taxon>
        <taxon>Embryophyta</taxon>
        <taxon>Tracheophyta</taxon>
        <taxon>Spermatophyta</taxon>
        <taxon>Magnoliopsida</taxon>
        <taxon>eudicotyledons</taxon>
        <taxon>Gunneridae</taxon>
        <taxon>Pentapetalae</taxon>
        <taxon>rosids</taxon>
        <taxon>malvids</taxon>
        <taxon>Malvales</taxon>
        <taxon>Dipterocarpaceae</taxon>
        <taxon>Rubroshorea</taxon>
    </lineage>
</organism>
<dbReference type="Pfam" id="PF07727">
    <property type="entry name" value="RVT_2"/>
    <property type="match status" value="1"/>
</dbReference>
<dbReference type="EMBL" id="BPVZ01000011">
    <property type="protein sequence ID" value="GKU97663.1"/>
    <property type="molecule type" value="Genomic_DNA"/>
</dbReference>
<dbReference type="InterPro" id="IPR013103">
    <property type="entry name" value="RVT_2"/>
</dbReference>
<gene>
    <name evidence="2" type="ORF">SLEP1_g10777</name>
</gene>
<dbReference type="Proteomes" id="UP001054252">
    <property type="component" value="Unassembled WGS sequence"/>
</dbReference>
<dbReference type="AlphaFoldDB" id="A0AAV5IIG6"/>
<feature type="domain" description="Reverse transcriptase Ty1/copia-type" evidence="1">
    <location>
        <begin position="12"/>
        <end position="88"/>
    </location>
</feature>
<evidence type="ECO:0000313" key="3">
    <source>
        <dbReference type="Proteomes" id="UP001054252"/>
    </source>
</evidence>
<accession>A0AAV5IIG6</accession>
<sequence length="90" mass="10276">MQDELQALDKTRTWDLVDLPAGKPLVGCKWVYKIKTRSDGSVECYKDHLVAKGFTQEYGIDYEEIFAPVARPTSVRSLIAIAVAKRWKLF</sequence>
<evidence type="ECO:0000259" key="1">
    <source>
        <dbReference type="Pfam" id="PF07727"/>
    </source>
</evidence>
<reference evidence="2 3" key="1">
    <citation type="journal article" date="2021" name="Commun. Biol.">
        <title>The genome of Shorea leprosula (Dipterocarpaceae) highlights the ecological relevance of drought in aseasonal tropical rainforests.</title>
        <authorList>
            <person name="Ng K.K.S."/>
            <person name="Kobayashi M.J."/>
            <person name="Fawcett J.A."/>
            <person name="Hatakeyama M."/>
            <person name="Paape T."/>
            <person name="Ng C.H."/>
            <person name="Ang C.C."/>
            <person name="Tnah L.H."/>
            <person name="Lee C.T."/>
            <person name="Nishiyama T."/>
            <person name="Sese J."/>
            <person name="O'Brien M.J."/>
            <person name="Copetti D."/>
            <person name="Mohd Noor M.I."/>
            <person name="Ong R.C."/>
            <person name="Putra M."/>
            <person name="Sireger I.Z."/>
            <person name="Indrioko S."/>
            <person name="Kosugi Y."/>
            <person name="Izuno A."/>
            <person name="Isagi Y."/>
            <person name="Lee S.L."/>
            <person name="Shimizu K.K."/>
        </authorList>
    </citation>
    <scope>NUCLEOTIDE SEQUENCE [LARGE SCALE GENOMIC DNA]</scope>
    <source>
        <strain evidence="2">214</strain>
    </source>
</reference>